<feature type="signal peptide" evidence="2">
    <location>
        <begin position="1"/>
        <end position="23"/>
    </location>
</feature>
<dbReference type="EMBL" id="JAQQWM010000005">
    <property type="protein sequence ID" value="KAK8063582.1"/>
    <property type="molecule type" value="Genomic_DNA"/>
</dbReference>
<evidence type="ECO:0000313" key="4">
    <source>
        <dbReference type="Proteomes" id="UP001446871"/>
    </source>
</evidence>
<comment type="caution">
    <text evidence="3">The sequence shown here is derived from an EMBL/GenBank/DDBJ whole genome shotgun (WGS) entry which is preliminary data.</text>
</comment>
<gene>
    <name evidence="3" type="ORF">PG996_008234</name>
</gene>
<accession>A0ABR1UXB8</accession>
<feature type="region of interest" description="Disordered" evidence="1">
    <location>
        <begin position="134"/>
        <end position="153"/>
    </location>
</feature>
<proteinExistence type="predicted"/>
<keyword evidence="2" id="KW-0732">Signal</keyword>
<name>A0ABR1UXB8_9PEZI</name>
<evidence type="ECO:0000256" key="1">
    <source>
        <dbReference type="SAM" id="MobiDB-lite"/>
    </source>
</evidence>
<sequence length="153" mass="18240">MRDCPILSVVAVASLALSHQAFASPVELRSRPSKRSVEPEMIYDLNTISTCTFWYDNYHGRSCKDVRDDTFNVSPEAFSRWNPSITLDCGNWQERNVWRVRRLQHFQSPDQEHVASSIHYMDRRSNPSFRLRRHHDHHCPYHRPHRQRRTQAR</sequence>
<protein>
    <submittedName>
        <fullName evidence="3">WSC domain-containing protein</fullName>
    </submittedName>
</protein>
<dbReference type="Proteomes" id="UP001446871">
    <property type="component" value="Unassembled WGS sequence"/>
</dbReference>
<keyword evidence="4" id="KW-1185">Reference proteome</keyword>
<organism evidence="3 4">
    <name type="scientific">Apiospora saccharicola</name>
    <dbReference type="NCBI Taxonomy" id="335842"/>
    <lineage>
        <taxon>Eukaryota</taxon>
        <taxon>Fungi</taxon>
        <taxon>Dikarya</taxon>
        <taxon>Ascomycota</taxon>
        <taxon>Pezizomycotina</taxon>
        <taxon>Sordariomycetes</taxon>
        <taxon>Xylariomycetidae</taxon>
        <taxon>Amphisphaeriales</taxon>
        <taxon>Apiosporaceae</taxon>
        <taxon>Apiospora</taxon>
    </lineage>
</organism>
<evidence type="ECO:0000313" key="3">
    <source>
        <dbReference type="EMBL" id="KAK8063582.1"/>
    </source>
</evidence>
<reference evidence="3 4" key="1">
    <citation type="submission" date="2023-01" db="EMBL/GenBank/DDBJ databases">
        <title>Analysis of 21 Apiospora genomes using comparative genomics revels a genus with tremendous synthesis potential of carbohydrate active enzymes and secondary metabolites.</title>
        <authorList>
            <person name="Sorensen T."/>
        </authorList>
    </citation>
    <scope>NUCLEOTIDE SEQUENCE [LARGE SCALE GENOMIC DNA]</scope>
    <source>
        <strain evidence="3 4">CBS 83171</strain>
    </source>
</reference>
<evidence type="ECO:0000256" key="2">
    <source>
        <dbReference type="SAM" id="SignalP"/>
    </source>
</evidence>
<feature type="chain" id="PRO_5046973768" evidence="2">
    <location>
        <begin position="24"/>
        <end position="153"/>
    </location>
</feature>